<protein>
    <submittedName>
        <fullName evidence="1">Uncharacterized protein</fullName>
    </submittedName>
</protein>
<sequence length="228" mass="26091">MPVMTPPAPLGVFDDDDGWQDMPVVREDELKGGLDEEDQKRYHYVPSAKGINAANAIGTIDVDDLGNEWRLKIDHNENEYTRLRVREEDENDDVHLRTRYLFDEDKAMTPLSQMQATKNLLTEAQCIAFVGLCSLTSREKGFATLFAFDPPSLRLFLSAAWQRALIWREILSFLRHKGPSQNMRHGALREESVPAATRKDLGHSTLSSFYTDCSHIMSEFKSHITYRD</sequence>
<feature type="non-terminal residue" evidence="1">
    <location>
        <position position="1"/>
    </location>
</feature>
<evidence type="ECO:0000313" key="1">
    <source>
        <dbReference type="EMBL" id="PBK93585.1"/>
    </source>
</evidence>
<dbReference type="Proteomes" id="UP000217790">
    <property type="component" value="Unassembled WGS sequence"/>
</dbReference>
<organism evidence="1 2">
    <name type="scientific">Armillaria gallica</name>
    <name type="common">Bulbous honey fungus</name>
    <name type="synonym">Armillaria bulbosa</name>
    <dbReference type="NCBI Taxonomy" id="47427"/>
    <lineage>
        <taxon>Eukaryota</taxon>
        <taxon>Fungi</taxon>
        <taxon>Dikarya</taxon>
        <taxon>Basidiomycota</taxon>
        <taxon>Agaricomycotina</taxon>
        <taxon>Agaricomycetes</taxon>
        <taxon>Agaricomycetidae</taxon>
        <taxon>Agaricales</taxon>
        <taxon>Marasmiineae</taxon>
        <taxon>Physalacriaceae</taxon>
        <taxon>Armillaria</taxon>
    </lineage>
</organism>
<reference evidence="2" key="1">
    <citation type="journal article" date="2017" name="Nat. Ecol. Evol.">
        <title>Genome expansion and lineage-specific genetic innovations in the forest pathogenic fungi Armillaria.</title>
        <authorList>
            <person name="Sipos G."/>
            <person name="Prasanna A.N."/>
            <person name="Walter M.C."/>
            <person name="O'Connor E."/>
            <person name="Balint B."/>
            <person name="Krizsan K."/>
            <person name="Kiss B."/>
            <person name="Hess J."/>
            <person name="Varga T."/>
            <person name="Slot J."/>
            <person name="Riley R."/>
            <person name="Boka B."/>
            <person name="Rigling D."/>
            <person name="Barry K."/>
            <person name="Lee J."/>
            <person name="Mihaltcheva S."/>
            <person name="LaButti K."/>
            <person name="Lipzen A."/>
            <person name="Waldron R."/>
            <person name="Moloney N.M."/>
            <person name="Sperisen C."/>
            <person name="Kredics L."/>
            <person name="Vagvoelgyi C."/>
            <person name="Patrignani A."/>
            <person name="Fitzpatrick D."/>
            <person name="Nagy I."/>
            <person name="Doyle S."/>
            <person name="Anderson J.B."/>
            <person name="Grigoriev I.V."/>
            <person name="Gueldener U."/>
            <person name="Muensterkoetter M."/>
            <person name="Nagy L.G."/>
        </authorList>
    </citation>
    <scope>NUCLEOTIDE SEQUENCE [LARGE SCALE GENOMIC DNA]</scope>
    <source>
        <strain evidence="2">Ar21-2</strain>
    </source>
</reference>
<dbReference type="InParanoid" id="A0A2H3DED2"/>
<name>A0A2H3DED2_ARMGA</name>
<evidence type="ECO:0000313" key="2">
    <source>
        <dbReference type="Proteomes" id="UP000217790"/>
    </source>
</evidence>
<dbReference type="OrthoDB" id="2944489at2759"/>
<dbReference type="STRING" id="47427.A0A2H3DED2"/>
<accession>A0A2H3DED2</accession>
<gene>
    <name evidence="1" type="ORF">ARMGADRAFT_1012417</name>
</gene>
<dbReference type="EMBL" id="KZ293656">
    <property type="protein sequence ID" value="PBK93585.1"/>
    <property type="molecule type" value="Genomic_DNA"/>
</dbReference>
<proteinExistence type="predicted"/>
<keyword evidence="2" id="KW-1185">Reference proteome</keyword>
<dbReference type="AlphaFoldDB" id="A0A2H3DED2"/>